<keyword evidence="9" id="KW-1185">Reference proteome</keyword>
<evidence type="ECO:0000256" key="3">
    <source>
        <dbReference type="ARBA" id="ARBA00022777"/>
    </source>
</evidence>
<dbReference type="PIRSF" id="PIRSF036406">
    <property type="entry name" value="Hept_kin"/>
    <property type="match status" value="1"/>
</dbReference>
<organism evidence="8 9">
    <name type="scientific">Streptomonospora mangrovi</name>
    <dbReference type="NCBI Taxonomy" id="2883123"/>
    <lineage>
        <taxon>Bacteria</taxon>
        <taxon>Bacillati</taxon>
        <taxon>Actinomycetota</taxon>
        <taxon>Actinomycetes</taxon>
        <taxon>Streptosporangiales</taxon>
        <taxon>Nocardiopsidaceae</taxon>
        <taxon>Streptomonospora</taxon>
    </lineage>
</organism>
<evidence type="ECO:0008006" key="10">
    <source>
        <dbReference type="Google" id="ProtNLM"/>
    </source>
</evidence>
<evidence type="ECO:0000256" key="4">
    <source>
        <dbReference type="ARBA" id="ARBA00022840"/>
    </source>
</evidence>
<evidence type="ECO:0000259" key="6">
    <source>
        <dbReference type="Pfam" id="PF00288"/>
    </source>
</evidence>
<keyword evidence="4" id="KW-0067">ATP-binding</keyword>
<accession>A0A9X3NIG9</accession>
<dbReference type="AlphaFoldDB" id="A0A9X3NIG9"/>
<keyword evidence="2" id="KW-0547">Nucleotide-binding</keyword>
<dbReference type="PRINTS" id="PR00960">
    <property type="entry name" value="LMBPPROTEIN"/>
</dbReference>
<keyword evidence="3" id="KW-0418">Kinase</keyword>
<dbReference type="InterPro" id="IPR006204">
    <property type="entry name" value="GHMP_kinase_N_dom"/>
</dbReference>
<reference evidence="8" key="1">
    <citation type="submission" date="2021-10" db="EMBL/GenBank/DDBJ databases">
        <title>Streptomonospora sp. nov., isolated from mangrove soil.</title>
        <authorList>
            <person name="Chen X."/>
            <person name="Ge X."/>
            <person name="Liu W."/>
        </authorList>
    </citation>
    <scope>NUCLEOTIDE SEQUENCE</scope>
    <source>
        <strain evidence="8">S1-112</strain>
    </source>
</reference>
<dbReference type="SUPFAM" id="SSF54211">
    <property type="entry name" value="Ribosomal protein S5 domain 2-like"/>
    <property type="match status" value="1"/>
</dbReference>
<dbReference type="GO" id="GO:0042352">
    <property type="term" value="P:GDP-L-fucose salvage"/>
    <property type="evidence" value="ECO:0007669"/>
    <property type="project" value="TreeGrafter"/>
</dbReference>
<evidence type="ECO:0000256" key="5">
    <source>
        <dbReference type="ARBA" id="ARBA00038121"/>
    </source>
</evidence>
<proteinExistence type="inferred from homology"/>
<dbReference type="Gene3D" id="3.30.230.120">
    <property type="match status" value="1"/>
</dbReference>
<dbReference type="InterPro" id="IPR013750">
    <property type="entry name" value="GHMP_kinase_C_dom"/>
</dbReference>
<dbReference type="RefSeq" id="WP_270071084.1">
    <property type="nucleotide sequence ID" value="NZ_JAJAQC010000007.1"/>
</dbReference>
<sequence length="335" mass="33767">MTSGVLAATPLRLSLGGGGTDLPSYARVHGGLVVGFAIDRVVSVAAHPRMFGGGVRACLERTETAPTAAGLSDPFTRAALAAHGVDSGVQIASFGDAPPGSGLGGSAAYTVSLLHALHRLGAPHGAVDAGLLAERAAAVEMERLGRPVGKQDHYLAALGGAHVLRVGTDLGVTAEPLKPAPEVVGYIADRLLLFHTGRTRDAGGVLAAQAGRTDAGDRATVRALHAIREVADAMTAAFTAGDTERIGPLLDAHWRHKRALSPAVTTPEIDRLYSAGTAAGADGGKLLGAGGGGFLLLSSRPGRQADIRATMTALGAAELPFAYSPAGTRSLALGA</sequence>
<feature type="domain" description="GHMP kinase C-terminal" evidence="7">
    <location>
        <begin position="235"/>
        <end position="312"/>
    </location>
</feature>
<evidence type="ECO:0000256" key="1">
    <source>
        <dbReference type="ARBA" id="ARBA00022679"/>
    </source>
</evidence>
<dbReference type="Pfam" id="PF08544">
    <property type="entry name" value="GHMP_kinases_C"/>
    <property type="match status" value="1"/>
</dbReference>
<dbReference type="GO" id="GO:0050201">
    <property type="term" value="F:fucokinase activity"/>
    <property type="evidence" value="ECO:0007669"/>
    <property type="project" value="TreeGrafter"/>
</dbReference>
<dbReference type="InterPro" id="IPR036554">
    <property type="entry name" value="GHMP_kinase_C_sf"/>
</dbReference>
<dbReference type="InterPro" id="IPR020568">
    <property type="entry name" value="Ribosomal_Su5_D2-typ_SF"/>
</dbReference>
<dbReference type="PANTHER" id="PTHR32463">
    <property type="entry name" value="L-FUCOSE KINASE"/>
    <property type="match status" value="1"/>
</dbReference>
<dbReference type="SUPFAM" id="SSF55060">
    <property type="entry name" value="GHMP Kinase, C-terminal domain"/>
    <property type="match status" value="1"/>
</dbReference>
<evidence type="ECO:0000256" key="2">
    <source>
        <dbReference type="ARBA" id="ARBA00022741"/>
    </source>
</evidence>
<comment type="caution">
    <text evidence="8">The sequence shown here is derived from an EMBL/GenBank/DDBJ whole genome shotgun (WGS) entry which is preliminary data.</text>
</comment>
<feature type="domain" description="GHMP kinase N-terminal" evidence="6">
    <location>
        <begin position="81"/>
        <end position="160"/>
    </location>
</feature>
<protein>
    <recommendedName>
        <fullName evidence="10">D-glycero-alpha-D-manno-heptose 7-phosphate kinase</fullName>
    </recommendedName>
</protein>
<keyword evidence="1" id="KW-0808">Transferase</keyword>
<evidence type="ECO:0000313" key="8">
    <source>
        <dbReference type="EMBL" id="MDA0563798.1"/>
    </source>
</evidence>
<dbReference type="GO" id="GO:0005524">
    <property type="term" value="F:ATP binding"/>
    <property type="evidence" value="ECO:0007669"/>
    <property type="project" value="UniProtKB-KW"/>
</dbReference>
<dbReference type="InterPro" id="IPR014606">
    <property type="entry name" value="Heptose_7-P_kinase"/>
</dbReference>
<evidence type="ECO:0000313" key="9">
    <source>
        <dbReference type="Proteomes" id="UP001140076"/>
    </source>
</evidence>
<evidence type="ECO:0000259" key="7">
    <source>
        <dbReference type="Pfam" id="PF08544"/>
    </source>
</evidence>
<dbReference type="Pfam" id="PF00288">
    <property type="entry name" value="GHMP_kinases_N"/>
    <property type="match status" value="1"/>
</dbReference>
<dbReference type="Proteomes" id="UP001140076">
    <property type="component" value="Unassembled WGS sequence"/>
</dbReference>
<dbReference type="PANTHER" id="PTHR32463:SF0">
    <property type="entry name" value="L-FUCOSE KINASE"/>
    <property type="match status" value="1"/>
</dbReference>
<dbReference type="EMBL" id="JAJAQC010000007">
    <property type="protein sequence ID" value="MDA0563798.1"/>
    <property type="molecule type" value="Genomic_DNA"/>
</dbReference>
<dbReference type="InterPro" id="IPR001174">
    <property type="entry name" value="HddA/FKP"/>
</dbReference>
<dbReference type="InterPro" id="IPR052203">
    <property type="entry name" value="GHMP_Kinase-Related"/>
</dbReference>
<name>A0A9X3NIG9_9ACTN</name>
<comment type="similarity">
    <text evidence="5">Belongs to the GHMP kinase family.</text>
</comment>
<gene>
    <name evidence="8" type="ORF">LG943_05570</name>
</gene>